<dbReference type="GO" id="GO:0005886">
    <property type="term" value="C:plasma membrane"/>
    <property type="evidence" value="ECO:0007669"/>
    <property type="project" value="TreeGrafter"/>
</dbReference>
<dbReference type="PROSITE" id="PS50088">
    <property type="entry name" value="ANK_REPEAT"/>
    <property type="match status" value="2"/>
</dbReference>
<gene>
    <name evidence="4" type="ORF">Slati_1800700</name>
</gene>
<dbReference type="AlphaFoldDB" id="A0AAW2WYV2"/>
<accession>A0AAW2WYV2</accession>
<evidence type="ECO:0000313" key="4">
    <source>
        <dbReference type="EMBL" id="KAL0446728.1"/>
    </source>
</evidence>
<dbReference type="InterPro" id="IPR036770">
    <property type="entry name" value="Ankyrin_rpt-contain_sf"/>
</dbReference>
<sequence>MDSKSLRFITHQSFFSAVRSDDLQTLKNLIENEGSDPSSLMALQNDEKETALYIAAENNFFEIFIYLLGFCDLETVMIRAKSDMDAFHVAAARGHLGIVKKLLARWPELCRACNSSNTSPLYSAAVQNHLDVVHAILDADVSSIRIVRKNGKTALHTTARYGQLDIVKALIGRDPGIIPIKDKKGQTALHMAVKGQDTSVVDELLENDHQYIE</sequence>
<proteinExistence type="predicted"/>
<dbReference type="EMBL" id="JACGWN010000006">
    <property type="protein sequence ID" value="KAL0446728.1"/>
    <property type="molecule type" value="Genomic_DNA"/>
</dbReference>
<feature type="repeat" description="ANK" evidence="3">
    <location>
        <begin position="184"/>
        <end position="207"/>
    </location>
</feature>
<evidence type="ECO:0000256" key="1">
    <source>
        <dbReference type="ARBA" id="ARBA00022737"/>
    </source>
</evidence>
<dbReference type="Gene3D" id="1.25.40.20">
    <property type="entry name" value="Ankyrin repeat-containing domain"/>
    <property type="match status" value="2"/>
</dbReference>
<dbReference type="Pfam" id="PF12796">
    <property type="entry name" value="Ank_2"/>
    <property type="match status" value="2"/>
</dbReference>
<evidence type="ECO:0000256" key="3">
    <source>
        <dbReference type="PROSITE-ProRule" id="PRU00023"/>
    </source>
</evidence>
<protein>
    <submittedName>
        <fullName evidence="4">Ankyrin repeat-containing protein</fullName>
    </submittedName>
</protein>
<organism evidence="4">
    <name type="scientific">Sesamum latifolium</name>
    <dbReference type="NCBI Taxonomy" id="2727402"/>
    <lineage>
        <taxon>Eukaryota</taxon>
        <taxon>Viridiplantae</taxon>
        <taxon>Streptophyta</taxon>
        <taxon>Embryophyta</taxon>
        <taxon>Tracheophyta</taxon>
        <taxon>Spermatophyta</taxon>
        <taxon>Magnoliopsida</taxon>
        <taxon>eudicotyledons</taxon>
        <taxon>Gunneridae</taxon>
        <taxon>Pentapetalae</taxon>
        <taxon>asterids</taxon>
        <taxon>lamiids</taxon>
        <taxon>Lamiales</taxon>
        <taxon>Pedaliaceae</taxon>
        <taxon>Sesamum</taxon>
    </lineage>
</organism>
<name>A0AAW2WYV2_9LAMI</name>
<evidence type="ECO:0000256" key="2">
    <source>
        <dbReference type="ARBA" id="ARBA00023043"/>
    </source>
</evidence>
<keyword evidence="2 3" id="KW-0040">ANK repeat</keyword>
<comment type="caution">
    <text evidence="4">The sequence shown here is derived from an EMBL/GenBank/DDBJ whole genome shotgun (WGS) entry which is preliminary data.</text>
</comment>
<keyword evidence="1" id="KW-0677">Repeat</keyword>
<dbReference type="PANTHER" id="PTHR24186">
    <property type="entry name" value="PROTEIN PHOSPHATASE 1 REGULATORY SUBUNIT"/>
    <property type="match status" value="1"/>
</dbReference>
<dbReference type="PANTHER" id="PTHR24186:SF2">
    <property type="entry name" value="OS02G0735700 PROTEIN"/>
    <property type="match status" value="1"/>
</dbReference>
<dbReference type="InterPro" id="IPR002110">
    <property type="entry name" value="Ankyrin_rpt"/>
</dbReference>
<dbReference type="SUPFAM" id="SSF48403">
    <property type="entry name" value="Ankyrin repeat"/>
    <property type="match status" value="1"/>
</dbReference>
<dbReference type="SMART" id="SM00248">
    <property type="entry name" value="ANK"/>
    <property type="match status" value="6"/>
</dbReference>
<dbReference type="PROSITE" id="PS50297">
    <property type="entry name" value="ANK_REP_REGION"/>
    <property type="match status" value="2"/>
</dbReference>
<feature type="repeat" description="ANK" evidence="3">
    <location>
        <begin position="150"/>
        <end position="171"/>
    </location>
</feature>
<reference evidence="4" key="1">
    <citation type="submission" date="2020-06" db="EMBL/GenBank/DDBJ databases">
        <authorList>
            <person name="Li T."/>
            <person name="Hu X."/>
            <person name="Zhang T."/>
            <person name="Song X."/>
            <person name="Zhang H."/>
            <person name="Dai N."/>
            <person name="Sheng W."/>
            <person name="Hou X."/>
            <person name="Wei L."/>
        </authorList>
    </citation>
    <scope>NUCLEOTIDE SEQUENCE</scope>
    <source>
        <strain evidence="4">KEN1</strain>
        <tissue evidence="4">Leaf</tissue>
    </source>
</reference>
<reference evidence="4" key="2">
    <citation type="journal article" date="2024" name="Plant">
        <title>Genomic evolution and insights into agronomic trait innovations of Sesamum species.</title>
        <authorList>
            <person name="Miao H."/>
            <person name="Wang L."/>
            <person name="Qu L."/>
            <person name="Liu H."/>
            <person name="Sun Y."/>
            <person name="Le M."/>
            <person name="Wang Q."/>
            <person name="Wei S."/>
            <person name="Zheng Y."/>
            <person name="Lin W."/>
            <person name="Duan Y."/>
            <person name="Cao H."/>
            <person name="Xiong S."/>
            <person name="Wang X."/>
            <person name="Wei L."/>
            <person name="Li C."/>
            <person name="Ma Q."/>
            <person name="Ju M."/>
            <person name="Zhao R."/>
            <person name="Li G."/>
            <person name="Mu C."/>
            <person name="Tian Q."/>
            <person name="Mei H."/>
            <person name="Zhang T."/>
            <person name="Gao T."/>
            <person name="Zhang H."/>
        </authorList>
    </citation>
    <scope>NUCLEOTIDE SEQUENCE</scope>
    <source>
        <strain evidence="4">KEN1</strain>
    </source>
</reference>